<comment type="caution">
    <text evidence="2">The sequence shown here is derived from an EMBL/GenBank/DDBJ whole genome shotgun (WGS) entry which is preliminary data.</text>
</comment>
<organism evidence="2">
    <name type="scientific">marine sediment metagenome</name>
    <dbReference type="NCBI Taxonomy" id="412755"/>
    <lineage>
        <taxon>unclassified sequences</taxon>
        <taxon>metagenomes</taxon>
        <taxon>ecological metagenomes</taxon>
    </lineage>
</organism>
<feature type="region of interest" description="Disordered" evidence="1">
    <location>
        <begin position="149"/>
        <end position="192"/>
    </location>
</feature>
<evidence type="ECO:0000313" key="2">
    <source>
        <dbReference type="EMBL" id="KKL89709.1"/>
    </source>
</evidence>
<accession>A0A0F9FT79</accession>
<dbReference type="EMBL" id="LAZR01020212">
    <property type="protein sequence ID" value="KKL89709.1"/>
    <property type="molecule type" value="Genomic_DNA"/>
</dbReference>
<evidence type="ECO:0000256" key="1">
    <source>
        <dbReference type="SAM" id="MobiDB-lite"/>
    </source>
</evidence>
<gene>
    <name evidence="2" type="ORF">LCGC14_1911940</name>
</gene>
<protein>
    <submittedName>
        <fullName evidence="2">Uncharacterized protein</fullName>
    </submittedName>
</protein>
<dbReference type="Pfam" id="PF05037">
    <property type="entry name" value="DUF669"/>
    <property type="match status" value="1"/>
</dbReference>
<dbReference type="AlphaFoldDB" id="A0A0F9FT79"/>
<sequence length="192" mass="21047">MAKKKKKASSRPSGKSNLMDKLKALKASWKGASPRQSGSPVPDDDYGMEMVSAIISESKSSGRLQVVFTLKVLEGDYEGKEIKKYAGMDTPDNLDYLQGDLQALELEIPDDIDDLGPVLEEAAGLQVDVTVRTNDSFVNLDFNELLTESAEGEEAAEEETNAEEAEEEAEEEPEEAEAEEEIINIETMPEAE</sequence>
<feature type="compositionally biased region" description="Acidic residues" evidence="1">
    <location>
        <begin position="150"/>
        <end position="192"/>
    </location>
</feature>
<feature type="non-terminal residue" evidence="2">
    <location>
        <position position="192"/>
    </location>
</feature>
<proteinExistence type="predicted"/>
<reference evidence="2" key="1">
    <citation type="journal article" date="2015" name="Nature">
        <title>Complex archaea that bridge the gap between prokaryotes and eukaryotes.</title>
        <authorList>
            <person name="Spang A."/>
            <person name="Saw J.H."/>
            <person name="Jorgensen S.L."/>
            <person name="Zaremba-Niedzwiedzka K."/>
            <person name="Martijn J."/>
            <person name="Lind A.E."/>
            <person name="van Eijk R."/>
            <person name="Schleper C."/>
            <person name="Guy L."/>
            <person name="Ettema T.J."/>
        </authorList>
    </citation>
    <scope>NUCLEOTIDE SEQUENCE</scope>
</reference>
<dbReference type="InterPro" id="IPR007731">
    <property type="entry name" value="DUF669"/>
</dbReference>
<name>A0A0F9FT79_9ZZZZ</name>